<protein>
    <recommendedName>
        <fullName evidence="4 6">50S ribosomal protein L17</fullName>
    </recommendedName>
</protein>
<evidence type="ECO:0000256" key="6">
    <source>
        <dbReference type="RuleBase" id="RU000661"/>
    </source>
</evidence>
<proteinExistence type="inferred from homology"/>
<dbReference type="Pfam" id="PF01196">
    <property type="entry name" value="Ribosomal_L17"/>
    <property type="match status" value="1"/>
</dbReference>
<organism evidence="7 8">
    <name type="scientific">Desulfurella multipotens</name>
    <dbReference type="NCBI Taxonomy" id="79269"/>
    <lineage>
        <taxon>Bacteria</taxon>
        <taxon>Pseudomonadati</taxon>
        <taxon>Campylobacterota</taxon>
        <taxon>Desulfurellia</taxon>
        <taxon>Desulfurellales</taxon>
        <taxon>Desulfurellaceae</taxon>
        <taxon>Desulfurella</taxon>
    </lineage>
</organism>
<evidence type="ECO:0000256" key="4">
    <source>
        <dbReference type="ARBA" id="ARBA00035494"/>
    </source>
</evidence>
<evidence type="ECO:0000313" key="8">
    <source>
        <dbReference type="Proteomes" id="UP000199411"/>
    </source>
</evidence>
<evidence type="ECO:0000313" key="7">
    <source>
        <dbReference type="EMBL" id="SDC31057.1"/>
    </source>
</evidence>
<dbReference type="OrthoDB" id="9809073at2"/>
<evidence type="ECO:0000256" key="5">
    <source>
        <dbReference type="RuleBase" id="RU000660"/>
    </source>
</evidence>
<dbReference type="NCBIfam" id="TIGR00059">
    <property type="entry name" value="L17"/>
    <property type="match status" value="1"/>
</dbReference>
<accession>A0A1G6KJE2</accession>
<dbReference type="Proteomes" id="UP000199411">
    <property type="component" value="Unassembled WGS sequence"/>
</dbReference>
<dbReference type="InterPro" id="IPR036373">
    <property type="entry name" value="Ribosomal_bL17_sf"/>
</dbReference>
<dbReference type="GO" id="GO:0003735">
    <property type="term" value="F:structural constituent of ribosome"/>
    <property type="evidence" value="ECO:0007669"/>
    <property type="project" value="InterPro"/>
</dbReference>
<sequence>MRHRKAYRTLSIDSDRRKALLRNLAIALIEHGQIKTTDAKAKELQRFISKLVSIGKKNTLSSRRLLLSRLPHKPSVKKLLNDIVPKYIDKNGGYVGIYKIGYRQGDAAKISLIKFQ</sequence>
<keyword evidence="2 5" id="KW-0689">Ribosomal protein</keyword>
<dbReference type="GO" id="GO:0006412">
    <property type="term" value="P:translation"/>
    <property type="evidence" value="ECO:0007669"/>
    <property type="project" value="InterPro"/>
</dbReference>
<dbReference type="RefSeq" id="WP_025391483.1">
    <property type="nucleotide sequence ID" value="NZ_FMYU01000004.1"/>
</dbReference>
<keyword evidence="8" id="KW-1185">Reference proteome</keyword>
<dbReference type="InterPro" id="IPR000456">
    <property type="entry name" value="Ribosomal_bL17"/>
</dbReference>
<dbReference type="GO" id="GO:0022625">
    <property type="term" value="C:cytosolic large ribosomal subunit"/>
    <property type="evidence" value="ECO:0007669"/>
    <property type="project" value="TreeGrafter"/>
</dbReference>
<dbReference type="SUPFAM" id="SSF64263">
    <property type="entry name" value="Prokaryotic ribosomal protein L17"/>
    <property type="match status" value="1"/>
</dbReference>
<evidence type="ECO:0000256" key="3">
    <source>
        <dbReference type="ARBA" id="ARBA00023274"/>
    </source>
</evidence>
<dbReference type="PANTHER" id="PTHR14413:SF16">
    <property type="entry name" value="LARGE RIBOSOMAL SUBUNIT PROTEIN BL17M"/>
    <property type="match status" value="1"/>
</dbReference>
<reference evidence="8" key="1">
    <citation type="submission" date="2016-10" db="EMBL/GenBank/DDBJ databases">
        <authorList>
            <person name="Varghese N."/>
            <person name="Submissions S."/>
        </authorList>
    </citation>
    <scope>NUCLEOTIDE SEQUENCE [LARGE SCALE GENOMIC DNA]</scope>
    <source>
        <strain evidence="8">DSM 8415</strain>
    </source>
</reference>
<dbReference type="AlphaFoldDB" id="A0A1G6KJE2"/>
<dbReference type="Gene3D" id="3.90.1030.10">
    <property type="entry name" value="Ribosomal protein L17"/>
    <property type="match status" value="1"/>
</dbReference>
<keyword evidence="3 5" id="KW-0687">Ribonucleoprotein</keyword>
<name>A0A1G6KJE2_9BACT</name>
<evidence type="ECO:0000256" key="1">
    <source>
        <dbReference type="ARBA" id="ARBA00008777"/>
    </source>
</evidence>
<dbReference type="EMBL" id="FMYU01000004">
    <property type="protein sequence ID" value="SDC31057.1"/>
    <property type="molecule type" value="Genomic_DNA"/>
</dbReference>
<comment type="similarity">
    <text evidence="1 5">Belongs to the bacterial ribosomal protein bL17 family.</text>
</comment>
<gene>
    <name evidence="7" type="ORF">SAMN05660835_00611</name>
</gene>
<dbReference type="PANTHER" id="PTHR14413">
    <property type="entry name" value="RIBOSOMAL PROTEIN L17"/>
    <property type="match status" value="1"/>
</dbReference>
<evidence type="ECO:0000256" key="2">
    <source>
        <dbReference type="ARBA" id="ARBA00022980"/>
    </source>
</evidence>